<evidence type="ECO:0000256" key="2">
    <source>
        <dbReference type="ARBA" id="ARBA00023043"/>
    </source>
</evidence>
<proteinExistence type="predicted"/>
<evidence type="ECO:0000256" key="3">
    <source>
        <dbReference type="SAM" id="MobiDB-lite"/>
    </source>
</evidence>
<dbReference type="eggNOG" id="KOG4177">
    <property type="taxonomic scope" value="Eukaryota"/>
</dbReference>
<dbReference type="SMART" id="SM00248">
    <property type="entry name" value="ANK"/>
    <property type="match status" value="3"/>
</dbReference>
<evidence type="ECO:0000313" key="5">
    <source>
        <dbReference type="Proteomes" id="UP000008743"/>
    </source>
</evidence>
<accession>A0A0D2UDP5</accession>
<dbReference type="PANTHER" id="PTHR24201">
    <property type="entry name" value="ANK_REP_REGION DOMAIN-CONTAINING PROTEIN"/>
    <property type="match status" value="1"/>
</dbReference>
<dbReference type="RefSeq" id="XP_004347822.1">
    <property type="nucleotide sequence ID" value="XM_004347772.2"/>
</dbReference>
<dbReference type="Proteomes" id="UP000008743">
    <property type="component" value="Unassembled WGS sequence"/>
</dbReference>
<dbReference type="STRING" id="595528.A0A0D2UDP5"/>
<keyword evidence="5" id="KW-1185">Reference proteome</keyword>
<organism evidence="4 5">
    <name type="scientific">Capsaspora owczarzaki (strain ATCC 30864)</name>
    <dbReference type="NCBI Taxonomy" id="595528"/>
    <lineage>
        <taxon>Eukaryota</taxon>
        <taxon>Filasterea</taxon>
        <taxon>Capsaspora</taxon>
    </lineage>
</organism>
<name>A0A0D2UDP5_CAPO3</name>
<dbReference type="InterPro" id="IPR036770">
    <property type="entry name" value="Ankyrin_rpt-contain_sf"/>
</dbReference>
<dbReference type="AlphaFoldDB" id="A0A0D2UDP5"/>
<reference evidence="5" key="1">
    <citation type="submission" date="2011-02" db="EMBL/GenBank/DDBJ databases">
        <title>The Genome Sequence of Capsaspora owczarzaki ATCC 30864.</title>
        <authorList>
            <person name="Russ C."/>
            <person name="Cuomo C."/>
            <person name="Burger G."/>
            <person name="Gray M.W."/>
            <person name="Holland P.W.H."/>
            <person name="King N."/>
            <person name="Lang F.B.F."/>
            <person name="Roger A.J."/>
            <person name="Ruiz-Trillo I."/>
            <person name="Young S.K."/>
            <person name="Zeng Q."/>
            <person name="Gargeya S."/>
            <person name="Alvarado L."/>
            <person name="Berlin A."/>
            <person name="Chapman S.B."/>
            <person name="Chen Z."/>
            <person name="Freedman E."/>
            <person name="Gellesch M."/>
            <person name="Goldberg J."/>
            <person name="Griggs A."/>
            <person name="Gujja S."/>
            <person name="Heilman E."/>
            <person name="Heiman D."/>
            <person name="Howarth C."/>
            <person name="Mehta T."/>
            <person name="Neiman D."/>
            <person name="Pearson M."/>
            <person name="Roberts A."/>
            <person name="Saif S."/>
            <person name="Shea T."/>
            <person name="Shenoy N."/>
            <person name="Sisk P."/>
            <person name="Stolte C."/>
            <person name="Sykes S."/>
            <person name="White J."/>
            <person name="Yandava C."/>
            <person name="Haas B."/>
            <person name="Nusbaum C."/>
            <person name="Birren B."/>
        </authorList>
    </citation>
    <scope>NUCLEOTIDE SEQUENCE</scope>
    <source>
        <strain evidence="5">ATCC 30864</strain>
    </source>
</reference>
<evidence type="ECO:0000256" key="1">
    <source>
        <dbReference type="ARBA" id="ARBA00022737"/>
    </source>
</evidence>
<dbReference type="InterPro" id="IPR002110">
    <property type="entry name" value="Ankyrin_rpt"/>
</dbReference>
<protein>
    <submittedName>
        <fullName evidence="4">Uncharacterized protein</fullName>
    </submittedName>
</protein>
<keyword evidence="2" id="KW-0040">ANK repeat</keyword>
<dbReference type="SUPFAM" id="SSF48403">
    <property type="entry name" value="Ankyrin repeat"/>
    <property type="match status" value="1"/>
</dbReference>
<dbReference type="Pfam" id="PF12796">
    <property type="entry name" value="Ank_2"/>
    <property type="match status" value="1"/>
</dbReference>
<dbReference type="GO" id="GO:0005634">
    <property type="term" value="C:nucleus"/>
    <property type="evidence" value="ECO:0007669"/>
    <property type="project" value="TreeGrafter"/>
</dbReference>
<dbReference type="InterPro" id="IPR050776">
    <property type="entry name" value="Ank_Repeat/CDKN_Inhibitor"/>
</dbReference>
<dbReference type="PhylomeDB" id="A0A0D2UDP5"/>
<keyword evidence="1" id="KW-0677">Repeat</keyword>
<feature type="region of interest" description="Disordered" evidence="3">
    <location>
        <begin position="73"/>
        <end position="127"/>
    </location>
</feature>
<dbReference type="PANTHER" id="PTHR24201:SF16">
    <property type="entry name" value="ANKYRIN-1-LIKE-RELATED"/>
    <property type="match status" value="1"/>
</dbReference>
<dbReference type="OrthoDB" id="194358at2759"/>
<evidence type="ECO:0000313" key="4">
    <source>
        <dbReference type="EMBL" id="KJE93171.1"/>
    </source>
</evidence>
<gene>
    <name evidence="4" type="ORF">CAOG_003997</name>
</gene>
<sequence>MDLLADIEAELASRFGSTFSITSSASSAAAAAQPAAASEKARVCDAASAVAVESDAASNNENTSPQNNSILAAESEQAPSSPVRKPRKPVESLDPTTGRRPAIGTLQATSPASPTRKGPRGIPQVTSPAAFESGVPISQKVLLACLNNCPAELAVLLQVKTISQNTLDESLRISAAFGHTKCALLLVQRGSNTNSRADDNSTVLHFACRKADVELVQAVLQHDADVGARDDDYVTPLDIAAEQGLERIVALLLDRAIEVAKHSKPPLSASDLILAESRAKNCYFYQCAEAIGNARRTLYPVKS</sequence>
<dbReference type="Gene3D" id="1.25.40.20">
    <property type="entry name" value="Ankyrin repeat-containing domain"/>
    <property type="match status" value="1"/>
</dbReference>
<dbReference type="InParanoid" id="A0A0D2UDP5"/>
<dbReference type="EMBL" id="KE346365">
    <property type="protein sequence ID" value="KJE93171.1"/>
    <property type="molecule type" value="Genomic_DNA"/>
</dbReference>